<feature type="region of interest" description="Disordered" evidence="2">
    <location>
        <begin position="1"/>
        <end position="48"/>
    </location>
</feature>
<feature type="compositionally biased region" description="Polar residues" evidence="2">
    <location>
        <begin position="10"/>
        <end position="19"/>
    </location>
</feature>
<accession>A0A2H3BLH5</accession>
<evidence type="ECO:0000256" key="2">
    <source>
        <dbReference type="SAM" id="MobiDB-lite"/>
    </source>
</evidence>
<feature type="compositionally biased region" description="Basic and acidic residues" evidence="2">
    <location>
        <begin position="108"/>
        <end position="129"/>
    </location>
</feature>
<keyword evidence="4" id="KW-1185">Reference proteome</keyword>
<dbReference type="Proteomes" id="UP000218334">
    <property type="component" value="Unassembled WGS sequence"/>
</dbReference>
<reference evidence="4" key="1">
    <citation type="journal article" date="2017" name="Nat. Ecol. Evol.">
        <title>Genome expansion and lineage-specific genetic innovations in the forest pathogenic fungi Armillaria.</title>
        <authorList>
            <person name="Sipos G."/>
            <person name="Prasanna A.N."/>
            <person name="Walter M.C."/>
            <person name="O'Connor E."/>
            <person name="Balint B."/>
            <person name="Krizsan K."/>
            <person name="Kiss B."/>
            <person name="Hess J."/>
            <person name="Varga T."/>
            <person name="Slot J."/>
            <person name="Riley R."/>
            <person name="Boka B."/>
            <person name="Rigling D."/>
            <person name="Barry K."/>
            <person name="Lee J."/>
            <person name="Mihaltcheva S."/>
            <person name="LaButti K."/>
            <person name="Lipzen A."/>
            <person name="Waldron R."/>
            <person name="Moloney N.M."/>
            <person name="Sperisen C."/>
            <person name="Kredics L."/>
            <person name="Vagvoelgyi C."/>
            <person name="Patrignani A."/>
            <person name="Fitzpatrick D."/>
            <person name="Nagy I."/>
            <person name="Doyle S."/>
            <person name="Anderson J.B."/>
            <person name="Grigoriev I.V."/>
            <person name="Gueldener U."/>
            <person name="Muensterkoetter M."/>
            <person name="Nagy L.G."/>
        </authorList>
    </citation>
    <scope>NUCLEOTIDE SEQUENCE [LARGE SCALE GENOMIC DNA]</scope>
    <source>
        <strain evidence="4">28-4</strain>
    </source>
</reference>
<proteinExistence type="predicted"/>
<name>A0A2H3BLH5_9AGAR</name>
<dbReference type="STRING" id="1076256.A0A2H3BLH5"/>
<organism evidence="3 4">
    <name type="scientific">Armillaria solidipes</name>
    <dbReference type="NCBI Taxonomy" id="1076256"/>
    <lineage>
        <taxon>Eukaryota</taxon>
        <taxon>Fungi</taxon>
        <taxon>Dikarya</taxon>
        <taxon>Basidiomycota</taxon>
        <taxon>Agaricomycotina</taxon>
        <taxon>Agaricomycetes</taxon>
        <taxon>Agaricomycetidae</taxon>
        <taxon>Agaricales</taxon>
        <taxon>Marasmiineae</taxon>
        <taxon>Physalacriaceae</taxon>
        <taxon>Armillaria</taxon>
    </lineage>
</organism>
<dbReference type="EMBL" id="KZ293445">
    <property type="protein sequence ID" value="PBK65407.1"/>
    <property type="molecule type" value="Genomic_DNA"/>
</dbReference>
<gene>
    <name evidence="3" type="ORF">ARMSODRAFT_1087353</name>
</gene>
<feature type="region of interest" description="Disordered" evidence="2">
    <location>
        <begin position="108"/>
        <end position="149"/>
    </location>
</feature>
<feature type="coiled-coil region" evidence="1">
    <location>
        <begin position="159"/>
        <end position="193"/>
    </location>
</feature>
<evidence type="ECO:0000313" key="4">
    <source>
        <dbReference type="Proteomes" id="UP000218334"/>
    </source>
</evidence>
<protein>
    <submittedName>
        <fullName evidence="3">Uncharacterized protein</fullName>
    </submittedName>
</protein>
<keyword evidence="1" id="KW-0175">Coiled coil</keyword>
<sequence length="482" mass="54543">MVCKTVHEGPSSSTISGSRQPDAADMQVDGEPYVPGTPGCDDIDEPEPWDMEDIELKDTLEVEKVLSQPAKPNEVPFEKIKSNPIASGNSLDIPNFGKADLVERIARFETDHKENSESRAGKERQPDHRKDRRFNAPYQKQDDRGAQWSKEKRRFVQELGHAQTENRTLQRMNEELERELRGAREALAREQARRQEDRRLLDTRGKELRDTQMFLTKANTYSFAEIKDMVEGLNSEVLQIAAMMVDEFDCKGKDMGMGDEFEDLTAAVMQTRKILGEPMVRLLQDHKDRDMHIEVVQKSIQANLVNAASHFISCWSSNSPMSGVFQDMYHHIRTSKNPAVAGRWRAMTREVTKYVLDTSFDEGFSWFLLESLRDVLHVAGWSSTDTEKRMIEKFGDRLNVLVALVKKLDKAIGEGITSRDLDVLMVEAGAQFDPSYMNAVEDGSGPIACSCELGLMVVTTEEARAECLLKVGVVYISSFETH</sequence>
<evidence type="ECO:0000313" key="3">
    <source>
        <dbReference type="EMBL" id="PBK65407.1"/>
    </source>
</evidence>
<dbReference type="AlphaFoldDB" id="A0A2H3BLH5"/>
<evidence type="ECO:0000256" key="1">
    <source>
        <dbReference type="SAM" id="Coils"/>
    </source>
</evidence>